<name>A0A834M3J6_RHYFE</name>
<dbReference type="AlphaFoldDB" id="A0A834M3J6"/>
<keyword evidence="2" id="KW-1185">Reference proteome</keyword>
<protein>
    <submittedName>
        <fullName evidence="1">Uncharacterized protein</fullName>
    </submittedName>
</protein>
<sequence length="160" mass="18346">MYPESIISYLGLKKPKVTQLGPSERRKKQRTRTSTDNLRPFFLPALFPVEDFPFFIKICVSTEYTRTHYPWPMKNSHIFTHLSTGEIYSISNINGKLCSAPLGPVSISFFRDISLLSRPTHGADTQLTCLCFQYLYLCPTNAVRRIEEGGNDKRTSRYGN</sequence>
<proteinExistence type="predicted"/>
<accession>A0A834M3J6</accession>
<dbReference type="EMBL" id="JAACXV010014049">
    <property type="protein sequence ID" value="KAF7270866.1"/>
    <property type="molecule type" value="Genomic_DNA"/>
</dbReference>
<gene>
    <name evidence="1" type="ORF">GWI33_016170</name>
</gene>
<comment type="caution">
    <text evidence="1">The sequence shown here is derived from an EMBL/GenBank/DDBJ whole genome shotgun (WGS) entry which is preliminary data.</text>
</comment>
<organism evidence="1 2">
    <name type="scientific">Rhynchophorus ferrugineus</name>
    <name type="common">Red palm weevil</name>
    <name type="synonym">Curculio ferrugineus</name>
    <dbReference type="NCBI Taxonomy" id="354439"/>
    <lineage>
        <taxon>Eukaryota</taxon>
        <taxon>Metazoa</taxon>
        <taxon>Ecdysozoa</taxon>
        <taxon>Arthropoda</taxon>
        <taxon>Hexapoda</taxon>
        <taxon>Insecta</taxon>
        <taxon>Pterygota</taxon>
        <taxon>Neoptera</taxon>
        <taxon>Endopterygota</taxon>
        <taxon>Coleoptera</taxon>
        <taxon>Polyphaga</taxon>
        <taxon>Cucujiformia</taxon>
        <taxon>Curculionidae</taxon>
        <taxon>Dryophthorinae</taxon>
        <taxon>Rhynchophorus</taxon>
    </lineage>
</organism>
<evidence type="ECO:0000313" key="1">
    <source>
        <dbReference type="EMBL" id="KAF7270866.1"/>
    </source>
</evidence>
<evidence type="ECO:0000313" key="2">
    <source>
        <dbReference type="Proteomes" id="UP000625711"/>
    </source>
</evidence>
<reference evidence="1" key="1">
    <citation type="submission" date="2020-08" db="EMBL/GenBank/DDBJ databases">
        <title>Genome sequencing and assembly of the red palm weevil Rhynchophorus ferrugineus.</title>
        <authorList>
            <person name="Dias G.B."/>
            <person name="Bergman C.M."/>
            <person name="Manee M."/>
        </authorList>
    </citation>
    <scope>NUCLEOTIDE SEQUENCE</scope>
    <source>
        <strain evidence="1">AA-2017</strain>
        <tissue evidence="1">Whole larva</tissue>
    </source>
</reference>
<dbReference type="Proteomes" id="UP000625711">
    <property type="component" value="Unassembled WGS sequence"/>
</dbReference>